<dbReference type="EMBL" id="QVLS01000008">
    <property type="protein sequence ID" value="RFP78004.1"/>
    <property type="molecule type" value="Genomic_DNA"/>
</dbReference>
<evidence type="ECO:0000256" key="7">
    <source>
        <dbReference type="ARBA" id="ARBA00022795"/>
    </source>
</evidence>
<evidence type="ECO:0000256" key="4">
    <source>
        <dbReference type="ARBA" id="ARBA00016507"/>
    </source>
</evidence>
<dbReference type="GO" id="GO:0015031">
    <property type="term" value="P:protein transport"/>
    <property type="evidence" value="ECO:0007669"/>
    <property type="project" value="UniProtKB-KW"/>
</dbReference>
<organism evidence="11 12">
    <name type="scientific">Hydrogenophaga borbori</name>
    <dbReference type="NCBI Taxonomy" id="2294117"/>
    <lineage>
        <taxon>Bacteria</taxon>
        <taxon>Pseudomonadati</taxon>
        <taxon>Pseudomonadota</taxon>
        <taxon>Betaproteobacteria</taxon>
        <taxon>Burkholderiales</taxon>
        <taxon>Comamonadaceae</taxon>
        <taxon>Hydrogenophaga</taxon>
    </lineage>
</organism>
<dbReference type="GO" id="GO:0009288">
    <property type="term" value="C:bacterial-type flagellum"/>
    <property type="evidence" value="ECO:0007669"/>
    <property type="project" value="InterPro"/>
</dbReference>
<keyword evidence="11" id="KW-0282">Flagellum</keyword>
<dbReference type="GO" id="GO:0003774">
    <property type="term" value="F:cytoskeletal motor activity"/>
    <property type="evidence" value="ECO:0007669"/>
    <property type="project" value="InterPro"/>
</dbReference>
<dbReference type="PANTHER" id="PTHR34982">
    <property type="entry name" value="YOP PROTEINS TRANSLOCATION PROTEIN L"/>
    <property type="match status" value="1"/>
</dbReference>
<evidence type="ECO:0000256" key="2">
    <source>
        <dbReference type="ARBA" id="ARBA00004496"/>
    </source>
</evidence>
<keyword evidence="8" id="KW-0653">Protein transport</keyword>
<evidence type="ECO:0000256" key="8">
    <source>
        <dbReference type="ARBA" id="ARBA00022927"/>
    </source>
</evidence>
<proteinExistence type="inferred from homology"/>
<dbReference type="GO" id="GO:0005829">
    <property type="term" value="C:cytosol"/>
    <property type="evidence" value="ECO:0007669"/>
    <property type="project" value="TreeGrafter"/>
</dbReference>
<dbReference type="RefSeq" id="WP_116959880.1">
    <property type="nucleotide sequence ID" value="NZ_QVLS01000008.1"/>
</dbReference>
<evidence type="ECO:0000256" key="3">
    <source>
        <dbReference type="ARBA" id="ARBA00006602"/>
    </source>
</evidence>
<dbReference type="Proteomes" id="UP000261931">
    <property type="component" value="Unassembled WGS sequence"/>
</dbReference>
<name>A0A372EHT4_9BURK</name>
<evidence type="ECO:0000256" key="9">
    <source>
        <dbReference type="ARBA" id="ARBA00023225"/>
    </source>
</evidence>
<protein>
    <recommendedName>
        <fullName evidence="4">Flagellar assembly protein FliH</fullName>
    </recommendedName>
</protein>
<comment type="function">
    <text evidence="1">Needed for flagellar regrowth and assembly.</text>
</comment>
<dbReference type="AlphaFoldDB" id="A0A372EHT4"/>
<evidence type="ECO:0000256" key="5">
    <source>
        <dbReference type="ARBA" id="ARBA00022448"/>
    </source>
</evidence>
<keyword evidence="12" id="KW-1185">Reference proteome</keyword>
<keyword evidence="11" id="KW-0969">Cilium</keyword>
<evidence type="ECO:0000256" key="1">
    <source>
        <dbReference type="ARBA" id="ARBA00003041"/>
    </source>
</evidence>
<comment type="subcellular location">
    <subcellularLocation>
        <location evidence="2">Cytoplasm</location>
    </subcellularLocation>
</comment>
<dbReference type="PRINTS" id="PR01003">
    <property type="entry name" value="FLGFLIH"/>
</dbReference>
<reference evidence="11 12" key="1">
    <citation type="submission" date="2018-08" db="EMBL/GenBank/DDBJ databases">
        <title>Hydrogenophaga sp. LA-38 isolated from sludge.</title>
        <authorList>
            <person name="Im W.-T."/>
        </authorList>
    </citation>
    <scope>NUCLEOTIDE SEQUENCE [LARGE SCALE GENOMIC DNA]</scope>
    <source>
        <strain evidence="11 12">LA-38</strain>
    </source>
</reference>
<evidence type="ECO:0000259" key="10">
    <source>
        <dbReference type="Pfam" id="PF02108"/>
    </source>
</evidence>
<dbReference type="NCBIfam" id="NF009925">
    <property type="entry name" value="PRK13386.1"/>
    <property type="match status" value="1"/>
</dbReference>
<dbReference type="PANTHER" id="PTHR34982:SF1">
    <property type="entry name" value="FLAGELLAR ASSEMBLY PROTEIN FLIH"/>
    <property type="match status" value="1"/>
</dbReference>
<gene>
    <name evidence="11" type="ORF">DY262_14785</name>
</gene>
<keyword evidence="6" id="KW-0963">Cytoplasm</keyword>
<comment type="caution">
    <text evidence="11">The sequence shown here is derived from an EMBL/GenBank/DDBJ whole genome shotgun (WGS) entry which is preliminary data.</text>
</comment>
<evidence type="ECO:0000313" key="11">
    <source>
        <dbReference type="EMBL" id="RFP78004.1"/>
    </source>
</evidence>
<keyword evidence="11" id="KW-0966">Cell projection</keyword>
<sequence length="238" mass="25393">MNSPYRSHRFPPLAERGLAEALSLQGSAEALQAALADGHARGLARGHEEGFDKGLAEGRAVGEAQGRERGEALGRAEGEAQLLARWQRVAAPMQAATEALRQVQADYQAALRREMVELVERVARQVIRAELTLNPTQILKLVEETLQSMPPAVSTVEVFLNSEDLRAIQAIEGADTRGWNLIADPALEAGECRVQVAGFEADAGCRQRLQACMGQVASQLLGAEEPAPAEVPLSGAAA</sequence>
<comment type="similarity">
    <text evidence="3">Belongs to the FliH family.</text>
</comment>
<keyword evidence="9" id="KW-1006">Bacterial flagellum protein export</keyword>
<dbReference type="InterPro" id="IPR000563">
    <property type="entry name" value="Flag_FliH"/>
</dbReference>
<dbReference type="GO" id="GO:0044781">
    <property type="term" value="P:bacterial-type flagellum organization"/>
    <property type="evidence" value="ECO:0007669"/>
    <property type="project" value="UniProtKB-KW"/>
</dbReference>
<feature type="domain" description="Flagellar assembly protein FliH/Type III secretion system HrpE" evidence="10">
    <location>
        <begin position="90"/>
        <end position="211"/>
    </location>
</feature>
<evidence type="ECO:0000313" key="12">
    <source>
        <dbReference type="Proteomes" id="UP000261931"/>
    </source>
</evidence>
<keyword evidence="5" id="KW-0813">Transport</keyword>
<keyword evidence="7" id="KW-1005">Bacterial flagellum biogenesis</keyword>
<dbReference type="InterPro" id="IPR018035">
    <property type="entry name" value="Flagellar_FliH/T3SS_HrpE"/>
</dbReference>
<dbReference type="GO" id="GO:0071973">
    <property type="term" value="P:bacterial-type flagellum-dependent cell motility"/>
    <property type="evidence" value="ECO:0007669"/>
    <property type="project" value="InterPro"/>
</dbReference>
<evidence type="ECO:0000256" key="6">
    <source>
        <dbReference type="ARBA" id="ARBA00022490"/>
    </source>
</evidence>
<accession>A0A372EHT4</accession>
<dbReference type="InterPro" id="IPR051472">
    <property type="entry name" value="T3SS_Stator/FliH"/>
</dbReference>
<dbReference type="Pfam" id="PF02108">
    <property type="entry name" value="FliH"/>
    <property type="match status" value="1"/>
</dbReference>